<keyword evidence="1" id="KW-0732">Signal</keyword>
<evidence type="ECO:0000313" key="4">
    <source>
        <dbReference type="Proteomes" id="UP000005013"/>
    </source>
</evidence>
<dbReference type="KEGG" id="hcm:HCD_08345"/>
<dbReference type="EMBL" id="CP003481">
    <property type="protein sequence ID" value="AFI06651.1"/>
    <property type="molecule type" value="Genomic_DNA"/>
</dbReference>
<evidence type="ECO:0000256" key="1">
    <source>
        <dbReference type="SAM" id="SignalP"/>
    </source>
</evidence>
<evidence type="ECO:0000313" key="3">
    <source>
        <dbReference type="EMBL" id="AFI06651.1"/>
    </source>
</evidence>
<dbReference type="KEGG" id="hcm:HCD_07575"/>
<dbReference type="STRING" id="1163745.HCD_07575"/>
<feature type="signal peptide" evidence="1">
    <location>
        <begin position="1"/>
        <end position="19"/>
    </location>
</feature>
<evidence type="ECO:0000313" key="2">
    <source>
        <dbReference type="EMBL" id="AFI06502.1"/>
    </source>
</evidence>
<keyword evidence="4" id="KW-1185">Reference proteome</keyword>
<proteinExistence type="predicted"/>
<dbReference type="AlphaFoldDB" id="I0EUN2"/>
<protein>
    <submittedName>
        <fullName evidence="3">Uncharacterized protein</fullName>
    </submittedName>
</protein>
<dbReference type="HOGENOM" id="CLU_1145956_0_0_7"/>
<organism evidence="3 4">
    <name type="scientific">Helicobacter cetorum (strain ATCC BAA-540 / CCUG 52418 / MIT 99-5656)</name>
    <dbReference type="NCBI Taxonomy" id="1163745"/>
    <lineage>
        <taxon>Bacteria</taxon>
        <taxon>Pseudomonadati</taxon>
        <taxon>Campylobacterota</taxon>
        <taxon>Epsilonproteobacteria</taxon>
        <taxon>Campylobacterales</taxon>
        <taxon>Helicobacteraceae</taxon>
        <taxon>Helicobacter</taxon>
    </lineage>
</organism>
<feature type="chain" id="PRO_5015093802" evidence="1">
    <location>
        <begin position="20"/>
        <end position="242"/>
    </location>
</feature>
<dbReference type="Proteomes" id="UP000005013">
    <property type="component" value="Chromosome"/>
</dbReference>
<dbReference type="PATRIC" id="fig|1163745.3.peg.1595"/>
<sequence length="242" mass="27469">MRLKFISLCLVGLMGVSYAENAKSVDYFVKNDKEREKTIATCQQLAKQIENGIKNRLNIAETQKNNCLNAELALKEVATLDMDKQIETQLSSNDKFEGIHINEKNQYYDKLDYNNLLMTKIGSCYAKMSENLAKNGDDGLKSDKRCSRLIMLAENDPLLPSINDPASPFMIAEFGFKNYEKISLKEKNKDLEHCYSVMANNIKKTINEKKSVYDAYSAINKNERNKCFSAISSVRKITNSGL</sequence>
<gene>
    <name evidence="2" type="ordered locus">HCD_07575</name>
    <name evidence="3" type="ordered locus">HCD_08345</name>
</gene>
<dbReference type="EMBL" id="CP003481">
    <property type="protein sequence ID" value="AFI06502.1"/>
    <property type="molecule type" value="Genomic_DNA"/>
</dbReference>
<reference evidence="3 4" key="1">
    <citation type="journal article" date="2013" name="PLoS ONE">
        <title>Sequence Divergence and Conservation in Genomes ofHelicobacter cetorum Strains from a Dolphin and a Whale.</title>
        <authorList>
            <person name="Kersulyte D."/>
            <person name="Rossi M."/>
            <person name="Berg D.E."/>
        </authorList>
    </citation>
    <scope>NUCLEOTIDE SEQUENCE [LARGE SCALE GENOMIC DNA]</scope>
    <source>
        <strain evidence="3 4">MIT 99-5656</strain>
    </source>
</reference>
<name>I0EUN2_HELCM</name>
<accession>I0EUN2</accession>
<dbReference type="RefSeq" id="WP_014659981.1">
    <property type="nucleotide sequence ID" value="NC_017735.1"/>
</dbReference>
<dbReference type="OrthoDB" id="9872668at2"/>